<protein>
    <recommendedName>
        <fullName evidence="4">7TM GPCR serpentine receptor class x (Srx) domain-containing protein</fullName>
    </recommendedName>
</protein>
<accession>A0AA39LMD2</accession>
<proteinExistence type="predicted"/>
<evidence type="ECO:0000313" key="2">
    <source>
        <dbReference type="EMBL" id="KAK0402662.1"/>
    </source>
</evidence>
<feature type="transmembrane region" description="Helical" evidence="1">
    <location>
        <begin position="212"/>
        <end position="236"/>
    </location>
</feature>
<keyword evidence="1" id="KW-0472">Membrane</keyword>
<feature type="transmembrane region" description="Helical" evidence="1">
    <location>
        <begin position="49"/>
        <end position="70"/>
    </location>
</feature>
<dbReference type="AlphaFoldDB" id="A0AA39LMD2"/>
<feature type="transmembrane region" description="Helical" evidence="1">
    <location>
        <begin position="171"/>
        <end position="192"/>
    </location>
</feature>
<feature type="transmembrane region" description="Helical" evidence="1">
    <location>
        <begin position="76"/>
        <end position="95"/>
    </location>
</feature>
<dbReference type="Proteomes" id="UP001175271">
    <property type="component" value="Unassembled WGS sequence"/>
</dbReference>
<keyword evidence="1" id="KW-1133">Transmembrane helix</keyword>
<evidence type="ECO:0000256" key="1">
    <source>
        <dbReference type="SAM" id="Phobius"/>
    </source>
</evidence>
<evidence type="ECO:0008006" key="4">
    <source>
        <dbReference type="Google" id="ProtNLM"/>
    </source>
</evidence>
<feature type="transmembrane region" description="Helical" evidence="1">
    <location>
        <begin position="116"/>
        <end position="137"/>
    </location>
</feature>
<organism evidence="2 3">
    <name type="scientific">Steinernema hermaphroditum</name>
    <dbReference type="NCBI Taxonomy" id="289476"/>
    <lineage>
        <taxon>Eukaryota</taxon>
        <taxon>Metazoa</taxon>
        <taxon>Ecdysozoa</taxon>
        <taxon>Nematoda</taxon>
        <taxon>Chromadorea</taxon>
        <taxon>Rhabditida</taxon>
        <taxon>Tylenchina</taxon>
        <taxon>Panagrolaimomorpha</taxon>
        <taxon>Strongyloidoidea</taxon>
        <taxon>Steinernematidae</taxon>
        <taxon>Steinernema</taxon>
    </lineage>
</organism>
<dbReference type="EMBL" id="JAUCMV010000004">
    <property type="protein sequence ID" value="KAK0402662.1"/>
    <property type="molecule type" value="Genomic_DNA"/>
</dbReference>
<comment type="caution">
    <text evidence="2">The sequence shown here is derived from an EMBL/GenBank/DDBJ whole genome shotgun (WGS) entry which is preliminary data.</text>
</comment>
<keyword evidence="3" id="KW-1185">Reference proteome</keyword>
<keyword evidence="1" id="KW-0812">Transmembrane</keyword>
<evidence type="ECO:0000313" key="3">
    <source>
        <dbReference type="Proteomes" id="UP001175271"/>
    </source>
</evidence>
<reference evidence="2" key="1">
    <citation type="submission" date="2023-06" db="EMBL/GenBank/DDBJ databases">
        <title>Genomic analysis of the entomopathogenic nematode Steinernema hermaphroditum.</title>
        <authorList>
            <person name="Schwarz E.M."/>
            <person name="Heppert J.K."/>
            <person name="Baniya A."/>
            <person name="Schwartz H.T."/>
            <person name="Tan C.-H."/>
            <person name="Antoshechkin I."/>
            <person name="Sternberg P.W."/>
            <person name="Goodrich-Blair H."/>
            <person name="Dillman A.R."/>
        </authorList>
    </citation>
    <scope>NUCLEOTIDE SEQUENCE</scope>
    <source>
        <strain evidence="2">PS9179</strain>
        <tissue evidence="2">Whole animal</tissue>
    </source>
</reference>
<dbReference type="SUPFAM" id="SSF81321">
    <property type="entry name" value="Family A G protein-coupled receptor-like"/>
    <property type="match status" value="1"/>
</dbReference>
<feature type="transmembrane region" description="Helical" evidence="1">
    <location>
        <begin position="6"/>
        <end position="28"/>
    </location>
</feature>
<name>A0AA39LMD2_9BILA</name>
<gene>
    <name evidence="2" type="ORF">QR680_016463</name>
</gene>
<feature type="transmembrane region" description="Helical" evidence="1">
    <location>
        <begin position="242"/>
        <end position="264"/>
    </location>
</feature>
<sequence>MEAVNLVGGVLYLLISAILFVVNVAVLITTLQFKENGYISITYRIMKNLCIACILQLVVFFLGGLMTFYGNSFSATLERIAGSIIQSAWVLYIALELTLAIDRMMTFFQSHLGSKLSYLLLGLSWMHAIAHAIVLLLPGYGVIYCFEEVCLTWNYDGRLPGSIFIYQVERWFLWGAEIGILVCYVIVVIRLVWMRRVSSPNHKMSNTETKILFVSIISFVYESFLILLLYFGYLIIPSTMGIGVMINVLWMLDAGLFSCATIIINTSMRSKMFSMFHKKTIVTRVTSFYT</sequence>